<sequence>MGNQEIMQISAAVDTHASMCNGAILQLRDNFEEKENGGVDDLLIGLDSYLEDINNHLIISRMVSESVMKGMISAVEQETTEKISEKEKELARLEEMLHLFHVVADEKEQVRHSLPSHQPKGGKCEQCPSYADILIEHDKLEKSLGDLGIAAKKLVKKVKIEIDKIKGSFSMRRIGSNSELVGLSGLLQEKASDKWVDVDRMLDALRTSLDFVQSQASNIVHLSKSVLCNWQQDREFQAEIEEMVMKNCFRSLQEQFEQRIWDQNASPSGNESANWLEKIKEISSLCQELDTISKSLSAPDSGQLTSHSSLEHRRVSGNHLSSTTLPLEGNDKLDESIPSPENFDLARLNHLSREDLATHFKGEMIEMKRHHELKLHEITEAYFTLKREYLKERDSLPVKKDKEFDLLRKKIPEVILKLDVILVENEKVPAVGNNLETLHNMKNRLDILLSENLQLRDLVTDRKKEIKCLSSHVSDAAEKISTHALAEASLSKRIMNLQSVIQDAHIEESICEGLFSLLLKELVGQIKCFCQEANMEFDVSHGTHEILFRKVAQTLEPSSKVEIADSDMESVAMQGLCEVIFKEALKQAMEEITNLNLKFINEKEVRSSLEMEKLEKEKAFILNMAEKKELEQELLLLKVKVDEKDKVLHETANALTKEKEKFNLTSQELDSLRNQASQQQVLIMQRNEEVKVVKGNLTEALDKIKLYEEEICKYREELGLVTKRLLVADEEKCKLLAVAQETQDALSLMEESARQHRRQMDSIISLIHELSTAFFDFEGRALEDIWGKNLRLKNLSCQVSSLAGKANKLRRTGLLYKQRLERKCCDLQKAEAEVDLLGDEVDTLSSLLEKIYIALDHYSPILQHYPGVIEILKLVRRELSGDSVKPI</sequence>
<dbReference type="AlphaFoldDB" id="A0A2P2JZA4"/>
<name>A0A2P2JZA4_RHIMU</name>
<proteinExistence type="predicted"/>
<organism evidence="3">
    <name type="scientific">Rhizophora mucronata</name>
    <name type="common">Asiatic mangrove</name>
    <dbReference type="NCBI Taxonomy" id="61149"/>
    <lineage>
        <taxon>Eukaryota</taxon>
        <taxon>Viridiplantae</taxon>
        <taxon>Streptophyta</taxon>
        <taxon>Embryophyta</taxon>
        <taxon>Tracheophyta</taxon>
        <taxon>Spermatophyta</taxon>
        <taxon>Magnoliopsida</taxon>
        <taxon>eudicotyledons</taxon>
        <taxon>Gunneridae</taxon>
        <taxon>Pentapetalae</taxon>
        <taxon>rosids</taxon>
        <taxon>fabids</taxon>
        <taxon>Malpighiales</taxon>
        <taxon>Rhizophoraceae</taxon>
        <taxon>Rhizophora</taxon>
    </lineage>
</organism>
<evidence type="ECO:0000256" key="2">
    <source>
        <dbReference type="SAM" id="MobiDB-lite"/>
    </source>
</evidence>
<dbReference type="EMBL" id="GGEC01018330">
    <property type="protein sequence ID" value="MBW98813.1"/>
    <property type="molecule type" value="Transcribed_RNA"/>
</dbReference>
<feature type="coiled-coil region" evidence="1">
    <location>
        <begin position="597"/>
        <end position="710"/>
    </location>
</feature>
<evidence type="ECO:0000256" key="1">
    <source>
        <dbReference type="SAM" id="Coils"/>
    </source>
</evidence>
<dbReference type="PANTHER" id="PTHR33883">
    <property type="entry name" value="WPP DOMAIN-ASSOCIATED PROTEIN"/>
    <property type="match status" value="1"/>
</dbReference>
<keyword evidence="1" id="KW-0175">Coiled coil</keyword>
<protein>
    <submittedName>
        <fullName evidence="3">Uncharacterized protein MANES_06G068100</fullName>
    </submittedName>
</protein>
<feature type="compositionally biased region" description="Polar residues" evidence="2">
    <location>
        <begin position="297"/>
        <end position="308"/>
    </location>
</feature>
<accession>A0A2P2JZA4</accession>
<reference evidence="3" key="1">
    <citation type="submission" date="2018-02" db="EMBL/GenBank/DDBJ databases">
        <title>Rhizophora mucronata_Transcriptome.</title>
        <authorList>
            <person name="Meera S.P."/>
            <person name="Sreeshan A."/>
            <person name="Augustine A."/>
        </authorList>
    </citation>
    <scope>NUCLEOTIDE SEQUENCE</scope>
    <source>
        <tissue evidence="3">Leaf</tissue>
    </source>
</reference>
<dbReference type="InterPro" id="IPR037490">
    <property type="entry name" value="WAP"/>
</dbReference>
<feature type="region of interest" description="Disordered" evidence="2">
    <location>
        <begin position="297"/>
        <end position="338"/>
    </location>
</feature>
<dbReference type="PANTHER" id="PTHR33883:SF10">
    <property type="entry name" value="WPP DOMAIN-ASSOCIATED PROTEIN"/>
    <property type="match status" value="1"/>
</dbReference>
<evidence type="ECO:0000313" key="3">
    <source>
        <dbReference type="EMBL" id="MBW98813.1"/>
    </source>
</evidence>